<dbReference type="PANTHER" id="PTHR35303">
    <property type="entry name" value="OS02G0197800 PROTEIN"/>
    <property type="match status" value="1"/>
</dbReference>
<feature type="region of interest" description="Disordered" evidence="3">
    <location>
        <begin position="1"/>
        <end position="22"/>
    </location>
</feature>
<evidence type="ECO:0000259" key="4">
    <source>
        <dbReference type="Pfam" id="PF06155"/>
    </source>
</evidence>
<dbReference type="RefSeq" id="WP_248342856.1">
    <property type="nucleotide sequence ID" value="NZ_AP025592.1"/>
</dbReference>
<sequence>MGLLDRIPSRPKPAAPPESIDVNDRGELEIAWPGGPRVIIPPVQLRDACPCAGCIEEGTGRKLLDTASIPADIRPLGIDPVGSYAVQIRWSDGHSTGLYTWETLRRASGLEP</sequence>
<proteinExistence type="predicted"/>
<keyword evidence="2" id="KW-0408">Iron</keyword>
<dbReference type="Pfam" id="PF06155">
    <property type="entry name" value="GBBH-like_N"/>
    <property type="match status" value="1"/>
</dbReference>
<keyword evidence="6" id="KW-1185">Reference proteome</keyword>
<name>A0ABM7XER6_9BACT</name>
<evidence type="ECO:0000313" key="5">
    <source>
        <dbReference type="EMBL" id="BDG10389.1"/>
    </source>
</evidence>
<evidence type="ECO:0000256" key="1">
    <source>
        <dbReference type="ARBA" id="ARBA00022723"/>
    </source>
</evidence>
<dbReference type="InterPro" id="IPR010376">
    <property type="entry name" value="GBBH-like_N"/>
</dbReference>
<feature type="domain" description="Gamma-butyrobetaine hydroxylase-like N-terminal" evidence="4">
    <location>
        <begin position="24"/>
        <end position="105"/>
    </location>
</feature>
<protein>
    <recommendedName>
        <fullName evidence="4">Gamma-butyrobetaine hydroxylase-like N-terminal domain-containing protein</fullName>
    </recommendedName>
</protein>
<reference evidence="6" key="1">
    <citation type="journal article" date="2022" name="Int. J. Syst. Evol. Microbiol.">
        <title>Anaeromyxobacter oryzae sp. nov., Anaeromyxobacter diazotrophicus sp. nov. and Anaeromyxobacter paludicola sp. nov., isolated from paddy soils.</title>
        <authorList>
            <person name="Itoh H."/>
            <person name="Xu Z."/>
            <person name="Mise K."/>
            <person name="Masuda Y."/>
            <person name="Ushijima N."/>
            <person name="Hayakawa C."/>
            <person name="Shiratori Y."/>
            <person name="Senoo K."/>
        </authorList>
    </citation>
    <scope>NUCLEOTIDE SEQUENCE [LARGE SCALE GENOMIC DNA]</scope>
    <source>
        <strain evidence="6">Red630</strain>
    </source>
</reference>
<evidence type="ECO:0000313" key="6">
    <source>
        <dbReference type="Proteomes" id="UP001162734"/>
    </source>
</evidence>
<keyword evidence="1" id="KW-0479">Metal-binding</keyword>
<gene>
    <name evidence="5" type="ORF">AMPC_35020</name>
</gene>
<dbReference type="Proteomes" id="UP001162734">
    <property type="component" value="Chromosome"/>
</dbReference>
<dbReference type="InterPro" id="IPR038492">
    <property type="entry name" value="GBBH-like_N_sf"/>
</dbReference>
<evidence type="ECO:0000256" key="2">
    <source>
        <dbReference type="ARBA" id="ARBA00023004"/>
    </source>
</evidence>
<evidence type="ECO:0000256" key="3">
    <source>
        <dbReference type="SAM" id="MobiDB-lite"/>
    </source>
</evidence>
<dbReference type="Gene3D" id="3.30.2020.30">
    <property type="match status" value="1"/>
</dbReference>
<dbReference type="EMBL" id="AP025592">
    <property type="protein sequence ID" value="BDG10389.1"/>
    <property type="molecule type" value="Genomic_DNA"/>
</dbReference>
<organism evidence="5 6">
    <name type="scientific">Anaeromyxobacter paludicola</name>
    <dbReference type="NCBI Taxonomy" id="2918171"/>
    <lineage>
        <taxon>Bacteria</taxon>
        <taxon>Pseudomonadati</taxon>
        <taxon>Myxococcota</taxon>
        <taxon>Myxococcia</taxon>
        <taxon>Myxococcales</taxon>
        <taxon>Cystobacterineae</taxon>
        <taxon>Anaeromyxobacteraceae</taxon>
        <taxon>Anaeromyxobacter</taxon>
    </lineage>
</organism>
<accession>A0ABM7XER6</accession>